<dbReference type="InterPro" id="IPR020904">
    <property type="entry name" value="Sc_DH/Rdtase_CS"/>
</dbReference>
<evidence type="ECO:0000313" key="2">
    <source>
        <dbReference type="EMBL" id="GGY61287.1"/>
    </source>
</evidence>
<evidence type="ECO:0000313" key="3">
    <source>
        <dbReference type="Proteomes" id="UP000601597"/>
    </source>
</evidence>
<dbReference type="InterPro" id="IPR002347">
    <property type="entry name" value="SDR_fam"/>
</dbReference>
<protein>
    <submittedName>
        <fullName evidence="2">Oxidoreductase YxbG</fullName>
    </submittedName>
</protein>
<dbReference type="NCBIfam" id="NF005559">
    <property type="entry name" value="PRK07231.1"/>
    <property type="match status" value="1"/>
</dbReference>
<evidence type="ECO:0000256" key="1">
    <source>
        <dbReference type="ARBA" id="ARBA00006484"/>
    </source>
</evidence>
<dbReference type="InterPro" id="IPR036291">
    <property type="entry name" value="NAD(P)-bd_dom_sf"/>
</dbReference>
<dbReference type="PROSITE" id="PS00061">
    <property type="entry name" value="ADH_SHORT"/>
    <property type="match status" value="1"/>
</dbReference>
<organism evidence="2 3">
    <name type="scientific">Marinobacter zhanjiangensis</name>
    <dbReference type="NCBI Taxonomy" id="578215"/>
    <lineage>
        <taxon>Bacteria</taxon>
        <taxon>Pseudomonadati</taxon>
        <taxon>Pseudomonadota</taxon>
        <taxon>Gammaproteobacteria</taxon>
        <taxon>Pseudomonadales</taxon>
        <taxon>Marinobacteraceae</taxon>
        <taxon>Marinobacter</taxon>
    </lineage>
</organism>
<reference evidence="3" key="1">
    <citation type="journal article" date="2019" name="Int. J. Syst. Evol. Microbiol.">
        <title>The Global Catalogue of Microorganisms (GCM) 10K type strain sequencing project: providing services to taxonomists for standard genome sequencing and annotation.</title>
        <authorList>
            <consortium name="The Broad Institute Genomics Platform"/>
            <consortium name="The Broad Institute Genome Sequencing Center for Infectious Disease"/>
            <person name="Wu L."/>
            <person name="Ma J."/>
        </authorList>
    </citation>
    <scope>NUCLEOTIDE SEQUENCE [LARGE SCALE GENOMIC DNA]</scope>
    <source>
        <strain evidence="3">KCTC 22280</strain>
    </source>
</reference>
<dbReference type="PRINTS" id="PR00080">
    <property type="entry name" value="SDRFAMILY"/>
</dbReference>
<dbReference type="EMBL" id="BMXV01000001">
    <property type="protein sequence ID" value="GGY61287.1"/>
    <property type="molecule type" value="Genomic_DNA"/>
</dbReference>
<gene>
    <name evidence="2" type="primary">yxbG</name>
    <name evidence="2" type="ORF">GCM10007071_05120</name>
</gene>
<accession>A0ABQ3ALV0</accession>
<sequence>MRLKDKIAVVTGGGSGIGRAASIAFAKEGAKVVVSDIDLQSAQSTCEKIESLGGESIAIECDVANHDHVNALAEKTKDYWQRVDILYNNAGIAGPPGGIDALDKDAWQQVLDTNINGTYYCCKAFIPLFPEAGGSIINQSSVAALVGGGPPHVGPVAAYTTAKSAIIGLTRSIAYQFGNQGIRCNALLPGTIETGMTGPLMESAKYTEGVNRATPLGRFGQAEEVAKVALFLASDESSFVTGESIVVDGGFVIAQGPVYTEIDL</sequence>
<dbReference type="RefSeq" id="WP_189572291.1">
    <property type="nucleotide sequence ID" value="NZ_BMXV01000001.1"/>
</dbReference>
<dbReference type="PANTHER" id="PTHR42760">
    <property type="entry name" value="SHORT-CHAIN DEHYDROGENASES/REDUCTASES FAMILY MEMBER"/>
    <property type="match status" value="1"/>
</dbReference>
<dbReference type="PRINTS" id="PR00081">
    <property type="entry name" value="GDHRDH"/>
</dbReference>
<proteinExistence type="inferred from homology"/>
<dbReference type="Pfam" id="PF13561">
    <property type="entry name" value="adh_short_C2"/>
    <property type="match status" value="1"/>
</dbReference>
<name>A0ABQ3ALV0_9GAMM</name>
<dbReference type="Proteomes" id="UP000601597">
    <property type="component" value="Unassembled WGS sequence"/>
</dbReference>
<dbReference type="Gene3D" id="3.40.50.720">
    <property type="entry name" value="NAD(P)-binding Rossmann-like Domain"/>
    <property type="match status" value="1"/>
</dbReference>
<comment type="caution">
    <text evidence="2">The sequence shown here is derived from an EMBL/GenBank/DDBJ whole genome shotgun (WGS) entry which is preliminary data.</text>
</comment>
<dbReference type="SUPFAM" id="SSF51735">
    <property type="entry name" value="NAD(P)-binding Rossmann-fold domains"/>
    <property type="match status" value="1"/>
</dbReference>
<keyword evidence="3" id="KW-1185">Reference proteome</keyword>
<comment type="similarity">
    <text evidence="1">Belongs to the short-chain dehydrogenases/reductases (SDR) family.</text>
</comment>